<evidence type="ECO:0000313" key="4">
    <source>
        <dbReference type="EMBL" id="PSJ56065.1"/>
    </source>
</evidence>
<evidence type="ECO:0000259" key="3">
    <source>
        <dbReference type="PROSITE" id="PS51186"/>
    </source>
</evidence>
<evidence type="ECO:0000256" key="1">
    <source>
        <dbReference type="ARBA" id="ARBA00022679"/>
    </source>
</evidence>
<keyword evidence="2" id="KW-0012">Acyltransferase</keyword>
<dbReference type="PANTHER" id="PTHR43877">
    <property type="entry name" value="AMINOALKYLPHOSPHONATE N-ACETYLTRANSFERASE-RELATED-RELATED"/>
    <property type="match status" value="1"/>
</dbReference>
<keyword evidence="1" id="KW-0808">Transferase</keyword>
<dbReference type="CDD" id="cd04301">
    <property type="entry name" value="NAT_SF"/>
    <property type="match status" value="1"/>
</dbReference>
<dbReference type="Gene3D" id="3.40.630.30">
    <property type="match status" value="1"/>
</dbReference>
<dbReference type="InterPro" id="IPR016181">
    <property type="entry name" value="Acyl_CoA_acyltransferase"/>
</dbReference>
<evidence type="ECO:0000313" key="5">
    <source>
        <dbReference type="Proteomes" id="UP000240653"/>
    </source>
</evidence>
<feature type="domain" description="N-acetyltransferase" evidence="3">
    <location>
        <begin position="5"/>
        <end position="151"/>
    </location>
</feature>
<dbReference type="GO" id="GO:0016747">
    <property type="term" value="F:acyltransferase activity, transferring groups other than amino-acyl groups"/>
    <property type="evidence" value="ECO:0007669"/>
    <property type="project" value="InterPro"/>
</dbReference>
<dbReference type="InterPro" id="IPR000182">
    <property type="entry name" value="GNAT_dom"/>
</dbReference>
<organism evidence="4 5">
    <name type="scientific">Pseudaminobacter soli</name>
    <name type="common">ex Li et al. 2025</name>
    <dbReference type="NCBI Taxonomy" id="1295366"/>
    <lineage>
        <taxon>Bacteria</taxon>
        <taxon>Pseudomonadati</taxon>
        <taxon>Pseudomonadota</taxon>
        <taxon>Alphaproteobacteria</taxon>
        <taxon>Hyphomicrobiales</taxon>
        <taxon>Phyllobacteriaceae</taxon>
        <taxon>Pseudaminobacter</taxon>
    </lineage>
</organism>
<dbReference type="PROSITE" id="PS51186">
    <property type="entry name" value="GNAT"/>
    <property type="match status" value="1"/>
</dbReference>
<proteinExistence type="predicted"/>
<dbReference type="EMBL" id="PXYL01000020">
    <property type="protein sequence ID" value="PSJ56065.1"/>
    <property type="molecule type" value="Genomic_DNA"/>
</dbReference>
<dbReference type="SUPFAM" id="SSF55729">
    <property type="entry name" value="Acyl-CoA N-acyltransferases (Nat)"/>
    <property type="match status" value="1"/>
</dbReference>
<reference evidence="4 5" key="1">
    <citation type="submission" date="2018-03" db="EMBL/GenBank/DDBJ databases">
        <title>The draft genome of Mesorhizobium soli JCM 19897.</title>
        <authorList>
            <person name="Li L."/>
            <person name="Liu L."/>
            <person name="Liang L."/>
            <person name="Wang T."/>
            <person name="Zhang X."/>
        </authorList>
    </citation>
    <scope>NUCLEOTIDE SEQUENCE [LARGE SCALE GENOMIC DNA]</scope>
    <source>
        <strain evidence="4 5">JCM 19897</strain>
    </source>
</reference>
<sequence>MGPGISLRSAEACDLDRLGALKLESSLAWGDHAEALKALPEARIVQPGHLPFITLAEQAGEIAGFVTVIADGAEGRAVLEDLFVAPAAWRKGIGAQLLTEAERRARAWGATHLWLVANERAQPFYEAHGFRFVERVETELGSAAVLQKPLSPLPGGRLDIVIDNDGC</sequence>
<dbReference type="RefSeq" id="WP_106726796.1">
    <property type="nucleotide sequence ID" value="NZ_PXYL01000020.1"/>
</dbReference>
<comment type="caution">
    <text evidence="4">The sequence shown here is derived from an EMBL/GenBank/DDBJ whole genome shotgun (WGS) entry which is preliminary data.</text>
</comment>
<dbReference type="OrthoDB" id="6172743at2"/>
<dbReference type="AlphaFoldDB" id="A0A2P7S0R6"/>
<dbReference type="Proteomes" id="UP000240653">
    <property type="component" value="Unassembled WGS sequence"/>
</dbReference>
<dbReference type="InterPro" id="IPR050832">
    <property type="entry name" value="Bact_Acetyltransf"/>
</dbReference>
<gene>
    <name evidence="4" type="ORF">C7I85_25395</name>
</gene>
<evidence type="ECO:0000256" key="2">
    <source>
        <dbReference type="ARBA" id="ARBA00023315"/>
    </source>
</evidence>
<name>A0A2P7S0R6_9HYPH</name>
<dbReference type="Pfam" id="PF00583">
    <property type="entry name" value="Acetyltransf_1"/>
    <property type="match status" value="1"/>
</dbReference>
<protein>
    <recommendedName>
        <fullName evidence="3">N-acetyltransferase domain-containing protein</fullName>
    </recommendedName>
</protein>
<keyword evidence="5" id="KW-1185">Reference proteome</keyword>
<accession>A0A2P7S0R6</accession>